<keyword evidence="4" id="KW-0812">Transmembrane</keyword>
<dbReference type="KEGG" id="teq:TEQUI_0313"/>
<name>A0A654KFT2_TAYEM</name>
<evidence type="ECO:0000256" key="4">
    <source>
        <dbReference type="ARBA" id="ARBA00022692"/>
    </source>
</evidence>
<organism evidence="8 9">
    <name type="scientific">Taylorella equigenitalis (strain MCE9)</name>
    <dbReference type="NCBI Taxonomy" id="937774"/>
    <lineage>
        <taxon>Bacteria</taxon>
        <taxon>Pseudomonadati</taxon>
        <taxon>Pseudomonadota</taxon>
        <taxon>Betaproteobacteria</taxon>
        <taxon>Burkholderiales</taxon>
        <taxon>Alcaligenaceae</taxon>
        <taxon>Taylorella</taxon>
    </lineage>
</organism>
<dbReference type="InterPro" id="IPR011922">
    <property type="entry name" value="Cell_div_FtsL"/>
</dbReference>
<evidence type="ECO:0008006" key="10">
    <source>
        <dbReference type="Google" id="ProtNLM"/>
    </source>
</evidence>
<dbReference type="EMBL" id="CP002456">
    <property type="protein sequence ID" value="ADU91260.1"/>
    <property type="molecule type" value="Genomic_DNA"/>
</dbReference>
<evidence type="ECO:0000256" key="7">
    <source>
        <dbReference type="ARBA" id="ARBA00023306"/>
    </source>
</evidence>
<dbReference type="Proteomes" id="UP000007472">
    <property type="component" value="Chromosome"/>
</dbReference>
<dbReference type="AlphaFoldDB" id="A0A654KFT2"/>
<evidence type="ECO:0000313" key="8">
    <source>
        <dbReference type="EMBL" id="ADU91260.1"/>
    </source>
</evidence>
<accession>A0A654KFT2</accession>
<evidence type="ECO:0000256" key="2">
    <source>
        <dbReference type="ARBA" id="ARBA00022475"/>
    </source>
</evidence>
<keyword evidence="5" id="KW-1133">Transmembrane helix</keyword>
<reference evidence="8 9" key="1">
    <citation type="journal article" date="2011" name="J. Bacteriol.">
        <title>Genome sequence of Taylorella equigenitalis MCE9, the causative agent of contagious equine metritis.</title>
        <authorList>
            <person name="Hebert L."/>
            <person name="Moumen B."/>
            <person name="Duquesne F."/>
            <person name="Breuil M.F."/>
            <person name="Laugier C."/>
            <person name="Batto J.M."/>
            <person name="Renault P."/>
            <person name="Petry S."/>
        </authorList>
    </citation>
    <scope>NUCLEOTIDE SEQUENCE [LARGE SCALE GENOMIC DNA]</scope>
    <source>
        <strain evidence="8 9">MCE9</strain>
    </source>
</reference>
<keyword evidence="2" id="KW-1003">Cell membrane</keyword>
<keyword evidence="6" id="KW-0472">Membrane</keyword>
<proteinExistence type="predicted"/>
<evidence type="ECO:0000313" key="9">
    <source>
        <dbReference type="Proteomes" id="UP000007472"/>
    </source>
</evidence>
<dbReference type="GO" id="GO:0005886">
    <property type="term" value="C:plasma membrane"/>
    <property type="evidence" value="ECO:0007669"/>
    <property type="project" value="UniProtKB-SubCell"/>
</dbReference>
<sequence length="100" mass="11757">MRVVIFILLLVSFFIYSAMQLVIVRYEQRLVYNDIVRVQNAQQKLNEVWSYLQLERANLSSTINVDKQIKEKLDLKNPELGEIIYINLPDSNKSADEPKQ</sequence>
<dbReference type="Pfam" id="PF04999">
    <property type="entry name" value="FtsL"/>
    <property type="match status" value="1"/>
</dbReference>
<gene>
    <name evidence="8" type="ordered locus">TEQUI_0313</name>
</gene>
<dbReference type="GO" id="GO:0051301">
    <property type="term" value="P:cell division"/>
    <property type="evidence" value="ECO:0007669"/>
    <property type="project" value="UniProtKB-KW"/>
</dbReference>
<evidence type="ECO:0000256" key="6">
    <source>
        <dbReference type="ARBA" id="ARBA00023136"/>
    </source>
</evidence>
<evidence type="ECO:0000256" key="3">
    <source>
        <dbReference type="ARBA" id="ARBA00022618"/>
    </source>
</evidence>
<keyword evidence="7" id="KW-0131">Cell cycle</keyword>
<protein>
    <recommendedName>
        <fullName evidence="10">Cell division protein FtsL</fullName>
    </recommendedName>
</protein>
<evidence type="ECO:0000256" key="1">
    <source>
        <dbReference type="ARBA" id="ARBA00004401"/>
    </source>
</evidence>
<keyword evidence="3" id="KW-0132">Cell division</keyword>
<evidence type="ECO:0000256" key="5">
    <source>
        <dbReference type="ARBA" id="ARBA00022989"/>
    </source>
</evidence>
<comment type="subcellular location">
    <subcellularLocation>
        <location evidence="1">Cell membrane</location>
        <topology evidence="1">Single-pass type II membrane protein</topology>
    </subcellularLocation>
</comment>